<dbReference type="SMART" id="SM00345">
    <property type="entry name" value="HTH_GNTR"/>
    <property type="match status" value="1"/>
</dbReference>
<proteinExistence type="predicted"/>
<evidence type="ECO:0000259" key="4">
    <source>
        <dbReference type="PROSITE" id="PS50949"/>
    </source>
</evidence>
<dbReference type="InterPro" id="IPR000524">
    <property type="entry name" value="Tscrpt_reg_HTH_GntR"/>
</dbReference>
<dbReference type="SMART" id="SM00895">
    <property type="entry name" value="FCD"/>
    <property type="match status" value="1"/>
</dbReference>
<dbReference type="RefSeq" id="WP_002565820.1">
    <property type="nucleotide sequence ID" value="NZ_DS480677.1"/>
</dbReference>
<evidence type="ECO:0000256" key="1">
    <source>
        <dbReference type="ARBA" id="ARBA00023015"/>
    </source>
</evidence>
<keyword evidence="1" id="KW-0805">Transcription regulation</keyword>
<dbReference type="Proteomes" id="UP000005396">
    <property type="component" value="Unassembled WGS sequence"/>
</dbReference>
<dbReference type="Pfam" id="PF00392">
    <property type="entry name" value="GntR"/>
    <property type="match status" value="1"/>
</dbReference>
<protein>
    <recommendedName>
        <fullName evidence="4">HTH gntR-type domain-containing protein</fullName>
    </recommendedName>
</protein>
<evidence type="ECO:0000256" key="3">
    <source>
        <dbReference type="ARBA" id="ARBA00023163"/>
    </source>
</evidence>
<dbReference type="SUPFAM" id="SSF46785">
    <property type="entry name" value="Winged helix' DNA-binding domain"/>
    <property type="match status" value="1"/>
</dbReference>
<dbReference type="HOGENOM" id="CLU_017584_9_1_9"/>
<organism evidence="5 6">
    <name type="scientific">Enterocloster bolteae (strain ATCC BAA-613 / DSM 15670 / CCUG 46953 / JCM 12243 / WAL 16351)</name>
    <name type="common">Clostridium bolteae</name>
    <dbReference type="NCBI Taxonomy" id="411902"/>
    <lineage>
        <taxon>Bacteria</taxon>
        <taxon>Bacillati</taxon>
        <taxon>Bacillota</taxon>
        <taxon>Clostridia</taxon>
        <taxon>Lachnospirales</taxon>
        <taxon>Lachnospiraceae</taxon>
        <taxon>Enterocloster</taxon>
    </lineage>
</organism>
<dbReference type="InterPro" id="IPR008920">
    <property type="entry name" value="TF_FadR/GntR_C"/>
</dbReference>
<name>A8RM24_ENTBW</name>
<dbReference type="GO" id="GO:0003700">
    <property type="term" value="F:DNA-binding transcription factor activity"/>
    <property type="evidence" value="ECO:0007669"/>
    <property type="project" value="InterPro"/>
</dbReference>
<dbReference type="PANTHER" id="PTHR43537:SF5">
    <property type="entry name" value="UXU OPERON TRANSCRIPTIONAL REGULATOR"/>
    <property type="match status" value="1"/>
</dbReference>
<evidence type="ECO:0000313" key="6">
    <source>
        <dbReference type="Proteomes" id="UP000005396"/>
    </source>
</evidence>
<dbReference type="InterPro" id="IPR036388">
    <property type="entry name" value="WH-like_DNA-bd_sf"/>
</dbReference>
<comment type="caution">
    <text evidence="5">The sequence shown here is derived from an EMBL/GenBank/DDBJ whole genome shotgun (WGS) entry which is preliminary data.</text>
</comment>
<sequence>MNENVVESIYNKMVESITNGQWAAGSKIPTENELAKTYQVSRSSVRQAISRLKALGLLESRQGSGTVIKKSGISATLSDIIPTIMFEIEDNLQIFEFHKGIQIECAKLACLRYTDEQMEQLMFHSRKMNEYYSDDNRNRAIFHDLECHKTICEMSGNLMFVRATEIIYQRLEQCFFQICATFDYKESIVFHERLIAALKDRNPIFSSSVMEAHQWDTYQKFLNISKNSHRSP</sequence>
<feature type="domain" description="HTH gntR-type" evidence="4">
    <location>
        <begin position="3"/>
        <end position="71"/>
    </location>
</feature>
<dbReference type="EMBL" id="ABCC02000020">
    <property type="protein sequence ID" value="EDP17851.1"/>
    <property type="molecule type" value="Genomic_DNA"/>
</dbReference>
<accession>A8RM24</accession>
<dbReference type="SUPFAM" id="SSF48008">
    <property type="entry name" value="GntR ligand-binding domain-like"/>
    <property type="match status" value="1"/>
</dbReference>
<dbReference type="Gene3D" id="1.20.120.530">
    <property type="entry name" value="GntR ligand-binding domain-like"/>
    <property type="match status" value="1"/>
</dbReference>
<dbReference type="Pfam" id="PF07729">
    <property type="entry name" value="FCD"/>
    <property type="match status" value="1"/>
</dbReference>
<keyword evidence="3" id="KW-0804">Transcription</keyword>
<dbReference type="PRINTS" id="PR00035">
    <property type="entry name" value="HTHGNTR"/>
</dbReference>
<dbReference type="InterPro" id="IPR036390">
    <property type="entry name" value="WH_DNA-bd_sf"/>
</dbReference>
<reference evidence="5 6" key="2">
    <citation type="submission" date="2007-09" db="EMBL/GenBank/DDBJ databases">
        <title>Draft genome sequence of Clostridium bolteae (ATCC BAA-613).</title>
        <authorList>
            <person name="Sudarsanam P."/>
            <person name="Ley R."/>
            <person name="Guruge J."/>
            <person name="Turnbaugh P.J."/>
            <person name="Mahowald M."/>
            <person name="Liep D."/>
            <person name="Gordon J."/>
        </authorList>
    </citation>
    <scope>NUCLEOTIDE SEQUENCE [LARGE SCALE GENOMIC DNA]</scope>
    <source>
        <strain evidence="6">ATCC BAA-613 / DSM 15670 / CCUG 46953 / JCM 12243 / WAL 16351</strain>
    </source>
</reference>
<dbReference type="eggNOG" id="COG2186">
    <property type="taxonomic scope" value="Bacteria"/>
</dbReference>
<dbReference type="GO" id="GO:0003677">
    <property type="term" value="F:DNA binding"/>
    <property type="evidence" value="ECO:0007669"/>
    <property type="project" value="UniProtKB-KW"/>
</dbReference>
<reference evidence="5 6" key="1">
    <citation type="submission" date="2007-08" db="EMBL/GenBank/DDBJ databases">
        <authorList>
            <person name="Fulton L."/>
            <person name="Clifton S."/>
            <person name="Fulton B."/>
            <person name="Xu J."/>
            <person name="Minx P."/>
            <person name="Pepin K.H."/>
            <person name="Johnson M."/>
            <person name="Thiruvilangam P."/>
            <person name="Bhonagiri V."/>
            <person name="Nash W.E."/>
            <person name="Mardis E.R."/>
            <person name="Wilson R.K."/>
        </authorList>
    </citation>
    <scope>NUCLEOTIDE SEQUENCE [LARGE SCALE GENOMIC DNA]</scope>
    <source>
        <strain evidence="6">ATCC BAA-613 / DSM 15670 / CCUG 46953 / JCM 12243 / WAL 16351</strain>
    </source>
</reference>
<evidence type="ECO:0000313" key="5">
    <source>
        <dbReference type="EMBL" id="EDP17851.1"/>
    </source>
</evidence>
<dbReference type="Gene3D" id="1.10.10.10">
    <property type="entry name" value="Winged helix-like DNA-binding domain superfamily/Winged helix DNA-binding domain"/>
    <property type="match status" value="1"/>
</dbReference>
<gene>
    <name evidence="5" type="ORF">CLOBOL_01803</name>
</gene>
<dbReference type="PANTHER" id="PTHR43537">
    <property type="entry name" value="TRANSCRIPTIONAL REGULATOR, GNTR FAMILY"/>
    <property type="match status" value="1"/>
</dbReference>
<dbReference type="PROSITE" id="PS50949">
    <property type="entry name" value="HTH_GNTR"/>
    <property type="match status" value="1"/>
</dbReference>
<keyword evidence="2" id="KW-0238">DNA-binding</keyword>
<dbReference type="CDD" id="cd07377">
    <property type="entry name" value="WHTH_GntR"/>
    <property type="match status" value="1"/>
</dbReference>
<evidence type="ECO:0000256" key="2">
    <source>
        <dbReference type="ARBA" id="ARBA00023125"/>
    </source>
</evidence>
<dbReference type="InterPro" id="IPR011711">
    <property type="entry name" value="GntR_C"/>
</dbReference>
<dbReference type="AlphaFoldDB" id="A8RM24"/>
<dbReference type="PaxDb" id="411902-CLOBOL_01803"/>